<dbReference type="PANTHER" id="PTHR23028:SF53">
    <property type="entry name" value="ACYL_TRANSF_3 DOMAIN-CONTAINING PROTEIN"/>
    <property type="match status" value="1"/>
</dbReference>
<feature type="transmembrane region" description="Helical" evidence="1">
    <location>
        <begin position="318"/>
        <end position="339"/>
    </location>
</feature>
<feature type="transmembrane region" description="Helical" evidence="1">
    <location>
        <begin position="293"/>
        <end position="312"/>
    </location>
</feature>
<dbReference type="InterPro" id="IPR002656">
    <property type="entry name" value="Acyl_transf_3_dom"/>
</dbReference>
<dbReference type="GO" id="GO:0016020">
    <property type="term" value="C:membrane"/>
    <property type="evidence" value="ECO:0007669"/>
    <property type="project" value="TreeGrafter"/>
</dbReference>
<feature type="domain" description="Acyltransferase 3" evidence="2">
    <location>
        <begin position="7"/>
        <end position="331"/>
    </location>
</feature>
<evidence type="ECO:0000259" key="3">
    <source>
        <dbReference type="Pfam" id="PF19040"/>
    </source>
</evidence>
<accession>A0A6J6UVB7</accession>
<protein>
    <submittedName>
        <fullName evidence="4">Unannotated protein</fullName>
    </submittedName>
</protein>
<dbReference type="InterPro" id="IPR050879">
    <property type="entry name" value="Acyltransferase_3"/>
</dbReference>
<feature type="transmembrane region" description="Helical" evidence="1">
    <location>
        <begin position="166"/>
        <end position="186"/>
    </location>
</feature>
<feature type="transmembrane region" description="Helical" evidence="1">
    <location>
        <begin position="73"/>
        <end position="93"/>
    </location>
</feature>
<feature type="transmembrane region" description="Helical" evidence="1">
    <location>
        <begin position="31"/>
        <end position="52"/>
    </location>
</feature>
<evidence type="ECO:0000313" key="4">
    <source>
        <dbReference type="EMBL" id="CAB4762427.1"/>
    </source>
</evidence>
<reference evidence="4" key="1">
    <citation type="submission" date="2020-05" db="EMBL/GenBank/DDBJ databases">
        <authorList>
            <person name="Chiriac C."/>
            <person name="Salcher M."/>
            <person name="Ghai R."/>
            <person name="Kavagutti S V."/>
        </authorList>
    </citation>
    <scope>NUCLEOTIDE SEQUENCE</scope>
</reference>
<name>A0A6J6UVB7_9ZZZZ</name>
<dbReference type="EMBL" id="CAFBQP010000087">
    <property type="protein sequence ID" value="CAB5066917.1"/>
    <property type="molecule type" value="Genomic_DNA"/>
</dbReference>
<dbReference type="GO" id="GO:0016747">
    <property type="term" value="F:acyltransferase activity, transferring groups other than amino-acyl groups"/>
    <property type="evidence" value="ECO:0007669"/>
    <property type="project" value="InterPro"/>
</dbReference>
<feature type="transmembrane region" description="Helical" evidence="1">
    <location>
        <begin position="223"/>
        <end position="242"/>
    </location>
</feature>
<organism evidence="4">
    <name type="scientific">freshwater metagenome</name>
    <dbReference type="NCBI Taxonomy" id="449393"/>
    <lineage>
        <taxon>unclassified sequences</taxon>
        <taxon>metagenomes</taxon>
        <taxon>ecological metagenomes</taxon>
    </lineage>
</organism>
<sequence length="736" mass="78653">MDGFRPDIEGLRAVAVVSVLLYHADLLGFRGGYIGVDVFFVLSGFLITRLLAGEVSRTGTISLRTFWARRARRLLPASSLTLVATVVASRFLVDPLTRGFIVRSGLASAGFAANVLFWSRGGYSHVALPEPLLHFWSLAVEEQFYLFWPLLLLAAARTGRRFTRTVVLLSLVIGSASLWLCISQTPRRDSFTFYWLPARAWEFLAGALLAVAPLALTRRAPFLRAVLGWAGVAVLALGWFTFGDPQGSFPGYRALLPVLATSAVILGGAAAPDGPVVLLGLRPLQWLGKRSYAIYLWHFPLLVLAEARWGPLPAATRAALLAGAVLLAALTFVLLEHPVRSSVRLAARPAYSLALGMALVATAVAASAGVGVGTDRSTANAGVVAPTLATLAPPETDAVTLPATVGSMAPVTTALALPSTVSPSGATSTSVSTTSSTSTTVAITVAPPSVDNQPSLLALAAANKALVEEAITNELVPANLEPSLDRVFDERPIVYSDGCMLGIGQSTPKPCEYGDTTSAVTVVLMGDSHAAQWFPAFEATALKHHWRLVLIGKRHCPVADTPQSDAQYTRECAAWRRKAIAKIREMKPAVTVLTQFWYAGPSWSGYRLGLERSLRSIKEVSGRVVLMGDVPRHLVQVPTCVSAHPKSLTKCLVDRATAINSRRAAMDAEAVRRQGVDRVRPDDWLCGASRCPAVIGNILVYRDDNHISPAAASFLAPYVETMLLVYLPLNSTSGPS</sequence>
<dbReference type="Pfam" id="PF01757">
    <property type="entry name" value="Acyl_transf_3"/>
    <property type="match status" value="1"/>
</dbReference>
<proteinExistence type="predicted"/>
<feature type="transmembrane region" description="Helical" evidence="1">
    <location>
        <begin position="198"/>
        <end position="216"/>
    </location>
</feature>
<keyword evidence="1" id="KW-0472">Membrane</keyword>
<dbReference type="GO" id="GO:0009103">
    <property type="term" value="P:lipopolysaccharide biosynthetic process"/>
    <property type="evidence" value="ECO:0007669"/>
    <property type="project" value="TreeGrafter"/>
</dbReference>
<feature type="transmembrane region" description="Helical" evidence="1">
    <location>
        <begin position="254"/>
        <end position="281"/>
    </location>
</feature>
<dbReference type="AlphaFoldDB" id="A0A6J6UVB7"/>
<evidence type="ECO:0000259" key="2">
    <source>
        <dbReference type="Pfam" id="PF01757"/>
    </source>
</evidence>
<dbReference type="InterPro" id="IPR043968">
    <property type="entry name" value="SGNH"/>
</dbReference>
<evidence type="ECO:0000256" key="1">
    <source>
        <dbReference type="SAM" id="Phobius"/>
    </source>
</evidence>
<gene>
    <name evidence="4" type="ORF">UFOPK2806_01764</name>
    <name evidence="5" type="ORF">UFOPK4306_01943</name>
</gene>
<dbReference type="Pfam" id="PF19040">
    <property type="entry name" value="SGNH"/>
    <property type="match status" value="1"/>
</dbReference>
<feature type="transmembrane region" description="Helical" evidence="1">
    <location>
        <begin position="133"/>
        <end position="154"/>
    </location>
</feature>
<keyword evidence="1" id="KW-0812">Transmembrane</keyword>
<dbReference type="EMBL" id="CAEZYY010000027">
    <property type="protein sequence ID" value="CAB4762427.1"/>
    <property type="molecule type" value="Genomic_DNA"/>
</dbReference>
<feature type="transmembrane region" description="Helical" evidence="1">
    <location>
        <begin position="351"/>
        <end position="372"/>
    </location>
</feature>
<dbReference type="PANTHER" id="PTHR23028">
    <property type="entry name" value="ACETYLTRANSFERASE"/>
    <property type="match status" value="1"/>
</dbReference>
<keyword evidence="1" id="KW-1133">Transmembrane helix</keyword>
<feature type="domain" description="SGNH" evidence="3">
    <location>
        <begin position="509"/>
        <end position="719"/>
    </location>
</feature>
<evidence type="ECO:0000313" key="5">
    <source>
        <dbReference type="EMBL" id="CAB5066917.1"/>
    </source>
</evidence>